<name>A0A4U5MFM5_STECR</name>
<dbReference type="SUPFAM" id="SSF47473">
    <property type="entry name" value="EF-hand"/>
    <property type="match status" value="1"/>
</dbReference>
<dbReference type="SMART" id="SM00054">
    <property type="entry name" value="EFh"/>
    <property type="match status" value="2"/>
</dbReference>
<accession>A0A4U5MFM5</accession>
<dbReference type="Proteomes" id="UP000298663">
    <property type="component" value="Unassembled WGS sequence"/>
</dbReference>
<feature type="domain" description="EF-hand" evidence="3">
    <location>
        <begin position="80"/>
        <end position="115"/>
    </location>
</feature>
<protein>
    <recommendedName>
        <fullName evidence="3">EF-hand domain-containing protein</fullName>
    </recommendedName>
</protein>
<gene>
    <name evidence="4" type="ORF">L596_024077</name>
</gene>
<dbReference type="InterPro" id="IPR002048">
    <property type="entry name" value="EF_hand_dom"/>
</dbReference>
<dbReference type="InterPro" id="IPR018247">
    <property type="entry name" value="EF_Hand_1_Ca_BS"/>
</dbReference>
<organism evidence="4 5">
    <name type="scientific">Steinernema carpocapsae</name>
    <name type="common">Entomopathogenic nematode</name>
    <dbReference type="NCBI Taxonomy" id="34508"/>
    <lineage>
        <taxon>Eukaryota</taxon>
        <taxon>Metazoa</taxon>
        <taxon>Ecdysozoa</taxon>
        <taxon>Nematoda</taxon>
        <taxon>Chromadorea</taxon>
        <taxon>Rhabditida</taxon>
        <taxon>Tylenchina</taxon>
        <taxon>Panagrolaimomorpha</taxon>
        <taxon>Strongyloidoidea</taxon>
        <taxon>Steinernematidae</taxon>
        <taxon>Steinernema</taxon>
    </lineage>
</organism>
<feature type="domain" description="EF-hand" evidence="3">
    <location>
        <begin position="5"/>
        <end position="40"/>
    </location>
</feature>
<dbReference type="FunFam" id="1.10.238.10:FF:000178">
    <property type="entry name" value="Calmodulin-2 A"/>
    <property type="match status" value="1"/>
</dbReference>
<evidence type="ECO:0000313" key="5">
    <source>
        <dbReference type="Proteomes" id="UP000298663"/>
    </source>
</evidence>
<reference evidence="4 5" key="1">
    <citation type="journal article" date="2015" name="Genome Biol.">
        <title>Comparative genomics of Steinernema reveals deeply conserved gene regulatory networks.</title>
        <authorList>
            <person name="Dillman A.R."/>
            <person name="Macchietto M."/>
            <person name="Porter C.F."/>
            <person name="Rogers A."/>
            <person name="Williams B."/>
            <person name="Antoshechkin I."/>
            <person name="Lee M.M."/>
            <person name="Goodwin Z."/>
            <person name="Lu X."/>
            <person name="Lewis E.E."/>
            <person name="Goodrich-Blair H."/>
            <person name="Stock S.P."/>
            <person name="Adams B.J."/>
            <person name="Sternberg P.W."/>
            <person name="Mortazavi A."/>
        </authorList>
    </citation>
    <scope>NUCLEOTIDE SEQUENCE [LARGE SCALE GENOMIC DNA]</scope>
    <source>
        <strain evidence="4 5">ALL</strain>
    </source>
</reference>
<dbReference type="InterPro" id="IPR011992">
    <property type="entry name" value="EF-hand-dom_pair"/>
</dbReference>
<dbReference type="PROSITE" id="PS00018">
    <property type="entry name" value="EF_HAND_1"/>
    <property type="match status" value="1"/>
</dbReference>
<keyword evidence="5" id="KW-1185">Reference proteome</keyword>
<evidence type="ECO:0000256" key="2">
    <source>
        <dbReference type="ARBA" id="ARBA00022837"/>
    </source>
</evidence>
<dbReference type="Pfam" id="PF13833">
    <property type="entry name" value="EF-hand_8"/>
    <property type="match status" value="1"/>
</dbReference>
<dbReference type="OrthoDB" id="5959761at2759"/>
<dbReference type="EMBL" id="AZBU02000008">
    <property type="protein sequence ID" value="TKR68027.1"/>
    <property type="molecule type" value="Genomic_DNA"/>
</dbReference>
<dbReference type="GO" id="GO:0005509">
    <property type="term" value="F:calcium ion binding"/>
    <property type="evidence" value="ECO:0007669"/>
    <property type="project" value="InterPro"/>
</dbReference>
<dbReference type="PROSITE" id="PS50222">
    <property type="entry name" value="EF_HAND_2"/>
    <property type="match status" value="2"/>
</dbReference>
<keyword evidence="1" id="KW-0677">Repeat</keyword>
<comment type="caution">
    <text evidence="4">The sequence shown here is derived from an EMBL/GenBank/DDBJ whole genome shotgun (WGS) entry which is preliminary data.</text>
</comment>
<proteinExistence type="predicted"/>
<reference evidence="4 5" key="2">
    <citation type="journal article" date="2019" name="G3 (Bethesda)">
        <title>Hybrid Assembly of the Genome of the Entomopathogenic Nematode Steinernema carpocapsae Identifies the X-Chromosome.</title>
        <authorList>
            <person name="Serra L."/>
            <person name="Macchietto M."/>
            <person name="Macias-Munoz A."/>
            <person name="McGill C.J."/>
            <person name="Rodriguez I.M."/>
            <person name="Rodriguez B."/>
            <person name="Murad R."/>
            <person name="Mortazavi A."/>
        </authorList>
    </citation>
    <scope>NUCLEOTIDE SEQUENCE [LARGE SCALE GENOMIC DNA]</scope>
    <source>
        <strain evidence="4 5">ALL</strain>
    </source>
</reference>
<dbReference type="PANTHER" id="PTHR23048">
    <property type="entry name" value="MYOSIN LIGHT CHAIN 1, 3"/>
    <property type="match status" value="1"/>
</dbReference>
<dbReference type="GO" id="GO:0016460">
    <property type="term" value="C:myosin II complex"/>
    <property type="evidence" value="ECO:0007669"/>
    <property type="project" value="TreeGrafter"/>
</dbReference>
<sequence length="147" mass="16687">MMTTQEQAEIQEVFHFYDIKGDNRIAVKQVGIALRSLDQVPTEAQIASLTQQWEDKDTRISIEEFTPILHNIQKNAGKPPTEEEFVECLTHFDRDRSGTIGIVELRHMLENGGEKMTPAEVEIITHGLLDDNGKISIADLVRTIHSY</sequence>
<keyword evidence="2" id="KW-0106">Calcium</keyword>
<evidence type="ECO:0000256" key="1">
    <source>
        <dbReference type="ARBA" id="ARBA00022737"/>
    </source>
</evidence>
<dbReference type="PANTHER" id="PTHR23048:SF13">
    <property type="entry name" value="EF-HAND DOMAIN-CONTAINING PROTEIN"/>
    <property type="match status" value="1"/>
</dbReference>
<evidence type="ECO:0000259" key="3">
    <source>
        <dbReference type="PROSITE" id="PS50222"/>
    </source>
</evidence>
<dbReference type="Gene3D" id="1.10.238.10">
    <property type="entry name" value="EF-hand"/>
    <property type="match status" value="2"/>
</dbReference>
<dbReference type="AlphaFoldDB" id="A0A4U5MFM5"/>
<dbReference type="STRING" id="34508.A0A4U5MFM5"/>
<dbReference type="InterPro" id="IPR050230">
    <property type="entry name" value="CALM/Myosin/TropC-like"/>
</dbReference>
<evidence type="ECO:0000313" key="4">
    <source>
        <dbReference type="EMBL" id="TKR68027.1"/>
    </source>
</evidence>